<dbReference type="Proteomes" id="UP000184510">
    <property type="component" value="Unassembled WGS sequence"/>
</dbReference>
<evidence type="ECO:0000313" key="2">
    <source>
        <dbReference type="EMBL" id="SHI61441.1"/>
    </source>
</evidence>
<keyword evidence="3" id="KW-1185">Reference proteome</keyword>
<gene>
    <name evidence="2" type="ORF">SAMN02745181_0502</name>
</gene>
<dbReference type="AlphaFoldDB" id="A0A1M6CKP7"/>
<keyword evidence="1" id="KW-0732">Signal</keyword>
<sequence length="123" mass="14486">MLKKMRLASYLLFLLLSIGMSPAEDATHTEKSKTVYYVAIKKEDGIYLKASWHKDIIFGPFQRYKEGHDRFVRYPEGRKKDFMNAQQIYFHSESGRWSYSYNGVKMRSVEVKPNNVLVPLNKK</sequence>
<feature type="signal peptide" evidence="1">
    <location>
        <begin position="1"/>
        <end position="23"/>
    </location>
</feature>
<evidence type="ECO:0000313" key="3">
    <source>
        <dbReference type="Proteomes" id="UP000184510"/>
    </source>
</evidence>
<evidence type="ECO:0008006" key="4">
    <source>
        <dbReference type="Google" id="ProtNLM"/>
    </source>
</evidence>
<accession>A0A1M6CKP7</accession>
<name>A0A1M6CKP7_9BACT</name>
<dbReference type="InParanoid" id="A0A1M6CKP7"/>
<protein>
    <recommendedName>
        <fullName evidence="4">MORN repeat variant</fullName>
    </recommendedName>
</protein>
<proteinExistence type="predicted"/>
<evidence type="ECO:0000256" key="1">
    <source>
        <dbReference type="SAM" id="SignalP"/>
    </source>
</evidence>
<reference evidence="2 3" key="1">
    <citation type="submission" date="2016-11" db="EMBL/GenBank/DDBJ databases">
        <authorList>
            <person name="Jaros S."/>
            <person name="Januszkiewicz K."/>
            <person name="Wedrychowicz H."/>
        </authorList>
    </citation>
    <scope>NUCLEOTIDE SEQUENCE [LARGE SCALE GENOMIC DNA]</scope>
    <source>
        <strain evidence="2 3">DSM 18772</strain>
    </source>
</reference>
<organism evidence="2 3">
    <name type="scientific">Rubritalea squalenifaciens DSM 18772</name>
    <dbReference type="NCBI Taxonomy" id="1123071"/>
    <lineage>
        <taxon>Bacteria</taxon>
        <taxon>Pseudomonadati</taxon>
        <taxon>Verrucomicrobiota</taxon>
        <taxon>Verrucomicrobiia</taxon>
        <taxon>Verrucomicrobiales</taxon>
        <taxon>Rubritaleaceae</taxon>
        <taxon>Rubritalea</taxon>
    </lineage>
</organism>
<feature type="chain" id="PRO_5012703054" description="MORN repeat variant" evidence="1">
    <location>
        <begin position="24"/>
        <end position="123"/>
    </location>
</feature>
<dbReference type="EMBL" id="FQYR01000002">
    <property type="protein sequence ID" value="SHI61441.1"/>
    <property type="molecule type" value="Genomic_DNA"/>
</dbReference>